<dbReference type="Gene3D" id="1.25.40.10">
    <property type="entry name" value="Tetratricopeptide repeat domain"/>
    <property type="match status" value="2"/>
</dbReference>
<feature type="region of interest" description="Disordered" evidence="3">
    <location>
        <begin position="90"/>
        <end position="110"/>
    </location>
</feature>
<dbReference type="SUPFAM" id="SSF48452">
    <property type="entry name" value="TPR-like"/>
    <property type="match status" value="1"/>
</dbReference>
<dbReference type="PANTHER" id="PTHR45641">
    <property type="entry name" value="TETRATRICOPEPTIDE REPEAT PROTEIN (AFU_ORTHOLOGUE AFUA_6G03870)"/>
    <property type="match status" value="1"/>
</dbReference>
<evidence type="ECO:0000256" key="2">
    <source>
        <dbReference type="ARBA" id="ARBA00022803"/>
    </source>
</evidence>
<name>K0S8C5_THAOC</name>
<dbReference type="PANTHER" id="PTHR45641:SF19">
    <property type="entry name" value="NEPHROCYSTIN-3"/>
    <property type="match status" value="1"/>
</dbReference>
<keyword evidence="1" id="KW-0677">Repeat</keyword>
<evidence type="ECO:0008006" key="6">
    <source>
        <dbReference type="Google" id="ProtNLM"/>
    </source>
</evidence>
<evidence type="ECO:0000313" key="5">
    <source>
        <dbReference type="Proteomes" id="UP000266841"/>
    </source>
</evidence>
<dbReference type="Proteomes" id="UP000266841">
    <property type="component" value="Unassembled WGS sequence"/>
</dbReference>
<feature type="non-terminal residue" evidence="4">
    <location>
        <position position="693"/>
    </location>
</feature>
<evidence type="ECO:0000256" key="1">
    <source>
        <dbReference type="ARBA" id="ARBA00022737"/>
    </source>
</evidence>
<feature type="region of interest" description="Disordered" evidence="3">
    <location>
        <begin position="423"/>
        <end position="442"/>
    </location>
</feature>
<reference evidence="4 5" key="1">
    <citation type="journal article" date="2012" name="Genome Biol.">
        <title>Genome and low-iron response of an oceanic diatom adapted to chronic iron limitation.</title>
        <authorList>
            <person name="Lommer M."/>
            <person name="Specht M."/>
            <person name="Roy A.S."/>
            <person name="Kraemer L."/>
            <person name="Andreson R."/>
            <person name="Gutowska M.A."/>
            <person name="Wolf J."/>
            <person name="Bergner S.V."/>
            <person name="Schilhabel M.B."/>
            <person name="Klostermeier U.C."/>
            <person name="Beiko R.G."/>
            <person name="Rosenstiel P."/>
            <person name="Hippler M."/>
            <person name="Laroche J."/>
        </authorList>
    </citation>
    <scope>NUCLEOTIDE SEQUENCE [LARGE SCALE GENOMIC DNA]</scope>
    <source>
        <strain evidence="4 5">CCMP1005</strain>
    </source>
</reference>
<proteinExistence type="predicted"/>
<dbReference type="eggNOG" id="ENOG502SX02">
    <property type="taxonomic scope" value="Eukaryota"/>
</dbReference>
<accession>K0S8C5</accession>
<gene>
    <name evidence="4" type="ORF">THAOC_16987</name>
</gene>
<keyword evidence="2" id="KW-0802">TPR repeat</keyword>
<dbReference type="InterPro" id="IPR011990">
    <property type="entry name" value="TPR-like_helical_dom_sf"/>
</dbReference>
<comment type="caution">
    <text evidence="4">The sequence shown here is derived from an EMBL/GenBank/DDBJ whole genome shotgun (WGS) entry which is preliminary data.</text>
</comment>
<sequence>MLRAKSRQRQVSHGNRTEEKGVCRRNFRLSLDFSSPSVSTFCSPLTHNAQKTTKTTRSRRQVLEQLASRHFLNDPSSDVRYEGVSDYGIPAPAESRRGPDGGTDGKFASALGSSGTTLPLGLGADPAELGRLASFLEVPEDGPAPRPTPGELHRRRLREVQECDDIDAILETASDHLSLGRNELAMASYRRAMKVSFADVISVKRRLVEAKRRSAAAAGGGEADLTRRQERAFELSLLQVASRVADVHNNLGVLHELNGEYGRARASYADALEVYHNTCKRYEEAGDPDVDRTKANVERMENACASAGERRELHDRANRLAGDVARERSSGARRELLLRQREALRDALELEGSTIGPSHPASASTLIQMGKIDYELRRYDDAASGIRRAGDILATSLGGNHPRVGRALLLLASIYERRGDEISPAVRTGSGPATPSSRNVSGEAVSSDDAELELYVDALDPLKGALGEVHDEVGRLYARIGHLYGKKGDSSLSLLARKASLRSYGEPLPGGATPEVTYLWVRVVEHLAEQRNWDDAVVAGRRALFLLRRNRTAILEAREDPNDRRRGAPTRIAPGEYDASVHSVLQALGQAHQSRSEDRPAALATGESLRLAWVMALSNDGGPGGEAESDSVLRVCRALKRLGKGHLLANRHAAAQSCLVPALELLRSGAETSRTVDCASVLGSLGFLHLRLR</sequence>
<evidence type="ECO:0000256" key="3">
    <source>
        <dbReference type="SAM" id="MobiDB-lite"/>
    </source>
</evidence>
<protein>
    <recommendedName>
        <fullName evidence="6">MalT-like TPR region domain-containing protein</fullName>
    </recommendedName>
</protein>
<feature type="compositionally biased region" description="Polar residues" evidence="3">
    <location>
        <begin position="431"/>
        <end position="440"/>
    </location>
</feature>
<dbReference type="OrthoDB" id="17009at2759"/>
<dbReference type="AlphaFoldDB" id="K0S8C5"/>
<organism evidence="4 5">
    <name type="scientific">Thalassiosira oceanica</name>
    <name type="common">Marine diatom</name>
    <dbReference type="NCBI Taxonomy" id="159749"/>
    <lineage>
        <taxon>Eukaryota</taxon>
        <taxon>Sar</taxon>
        <taxon>Stramenopiles</taxon>
        <taxon>Ochrophyta</taxon>
        <taxon>Bacillariophyta</taxon>
        <taxon>Coscinodiscophyceae</taxon>
        <taxon>Thalassiosirophycidae</taxon>
        <taxon>Thalassiosirales</taxon>
        <taxon>Thalassiosiraceae</taxon>
        <taxon>Thalassiosira</taxon>
    </lineage>
</organism>
<keyword evidence="5" id="KW-1185">Reference proteome</keyword>
<dbReference type="EMBL" id="AGNL01018909">
    <property type="protein sequence ID" value="EJK62403.1"/>
    <property type="molecule type" value="Genomic_DNA"/>
</dbReference>
<evidence type="ECO:0000313" key="4">
    <source>
        <dbReference type="EMBL" id="EJK62403.1"/>
    </source>
</evidence>